<sequence length="421" mass="46714">MTTMIISDGCPPIKRLIKTTWVNGTLTRLVYLTALACITFNALAEPGDDIAAEMTRYYLSTVESCADGQRPAYYCSGLMIKNTRSRPGHYAWNPGRASTSSGGISFIYLRADTRFNNPDANKLNGFVLYPYGHAHPPIKKAPQVLCSFPLDAGTHKRDDKGCGDQFDTSAVETSCEALNIHTAEDWVDDHLKTDGALRKQCGFREVSGRFEEKGAQHFYASLKARSLLLKNSDQLEYDTFETPNKLRLSTWAENPDSLPIMAFFYVDDPYLGSGLAAAQQDQLDWVVENKRAYTPIIKITYPATMNEHAVFTFNQADQQVCPTYFDAARWVLKEGKWLLVVTPSACSQIVAMFNSQAASKELVALHGADAEFNVLPPGHSITEQFQCLASNDRNAAQWQIAPWRSAEGLTQAHVLAADCQP</sequence>
<evidence type="ECO:0000313" key="1">
    <source>
        <dbReference type="EMBL" id="OZY57656.1"/>
    </source>
</evidence>
<dbReference type="AlphaFoldDB" id="A0A266N590"/>
<accession>A0A266N590</accession>
<comment type="caution">
    <text evidence="1">The sequence shown here is derived from an EMBL/GenBank/DDBJ whole genome shotgun (WGS) entry which is preliminary data.</text>
</comment>
<name>A0A266N590_9PSED</name>
<reference evidence="1 2" key="1">
    <citation type="submission" date="2017-08" db="EMBL/GenBank/DDBJ databases">
        <title>Genomic and metabolic characterisation of spoilage-associated Pseudomonas species.</title>
        <authorList>
            <person name="Stanborough T."/>
            <person name="Fegan N."/>
            <person name="Powell S.M."/>
            <person name="Singh T."/>
            <person name="Tamplin M.L."/>
            <person name="Chandry P.S."/>
        </authorList>
    </citation>
    <scope>NUCLEOTIDE SEQUENCE [LARGE SCALE GENOMIC DNA]</scope>
    <source>
        <strain evidence="1 2">L1802</strain>
    </source>
</reference>
<dbReference type="Proteomes" id="UP000215788">
    <property type="component" value="Unassembled WGS sequence"/>
</dbReference>
<evidence type="ECO:0000313" key="2">
    <source>
        <dbReference type="Proteomes" id="UP000215788"/>
    </source>
</evidence>
<dbReference type="EMBL" id="NQKI01000045">
    <property type="protein sequence ID" value="OZY57656.1"/>
    <property type="molecule type" value="Genomic_DNA"/>
</dbReference>
<protein>
    <recommendedName>
        <fullName evidence="3">Halovibrin</fullName>
    </recommendedName>
</protein>
<organism evidence="1 2">
    <name type="scientific">Pseudomonas lundensis</name>
    <dbReference type="NCBI Taxonomy" id="86185"/>
    <lineage>
        <taxon>Bacteria</taxon>
        <taxon>Pseudomonadati</taxon>
        <taxon>Pseudomonadota</taxon>
        <taxon>Gammaproteobacteria</taxon>
        <taxon>Pseudomonadales</taxon>
        <taxon>Pseudomonadaceae</taxon>
        <taxon>Pseudomonas</taxon>
    </lineage>
</organism>
<dbReference type="OrthoDB" id="6766953at2"/>
<evidence type="ECO:0008006" key="3">
    <source>
        <dbReference type="Google" id="ProtNLM"/>
    </source>
</evidence>
<dbReference type="RefSeq" id="WP_094995055.1">
    <property type="nucleotide sequence ID" value="NZ_NQKI01000045.1"/>
</dbReference>
<proteinExistence type="predicted"/>
<gene>
    <name evidence="1" type="ORF">CJF39_20290</name>
</gene>